<evidence type="ECO:0000256" key="1">
    <source>
        <dbReference type="SAM" id="SignalP"/>
    </source>
</evidence>
<reference evidence="2 3" key="1">
    <citation type="submission" date="2020-08" db="EMBL/GenBank/DDBJ databases">
        <title>Genomic Encyclopedia of Type Strains, Phase IV (KMG-IV): sequencing the most valuable type-strain genomes for metagenomic binning, comparative biology and taxonomic classification.</title>
        <authorList>
            <person name="Goeker M."/>
        </authorList>
    </citation>
    <scope>NUCLEOTIDE SEQUENCE [LARGE SCALE GENOMIC DNA]</scope>
    <source>
        <strain evidence="2 3">DSM 2163</strain>
    </source>
</reference>
<dbReference type="Proteomes" id="UP000583454">
    <property type="component" value="Unassembled WGS sequence"/>
</dbReference>
<evidence type="ECO:0000313" key="3">
    <source>
        <dbReference type="Proteomes" id="UP000583454"/>
    </source>
</evidence>
<keyword evidence="1" id="KW-0732">Signal</keyword>
<keyword evidence="3" id="KW-1185">Reference proteome</keyword>
<feature type="signal peptide" evidence="1">
    <location>
        <begin position="1"/>
        <end position="24"/>
    </location>
</feature>
<feature type="chain" id="PRO_5032465119" evidence="1">
    <location>
        <begin position="25"/>
        <end position="85"/>
    </location>
</feature>
<evidence type="ECO:0000313" key="2">
    <source>
        <dbReference type="EMBL" id="MBB5758032.1"/>
    </source>
</evidence>
<dbReference type="AlphaFoldDB" id="A0A840ZIY8"/>
<organism evidence="2 3">
    <name type="scientific">Methylorubrum rhodinum</name>
    <dbReference type="NCBI Taxonomy" id="29428"/>
    <lineage>
        <taxon>Bacteria</taxon>
        <taxon>Pseudomonadati</taxon>
        <taxon>Pseudomonadota</taxon>
        <taxon>Alphaproteobacteria</taxon>
        <taxon>Hyphomicrobiales</taxon>
        <taxon>Methylobacteriaceae</taxon>
        <taxon>Methylorubrum</taxon>
    </lineage>
</organism>
<proteinExistence type="predicted"/>
<protein>
    <submittedName>
        <fullName evidence="2">Uncharacterized protein</fullName>
    </submittedName>
</protein>
<accession>A0A840ZIY8</accession>
<comment type="caution">
    <text evidence="2">The sequence shown here is derived from an EMBL/GenBank/DDBJ whole genome shotgun (WGS) entry which is preliminary data.</text>
</comment>
<name>A0A840ZIY8_9HYPH</name>
<sequence>MPARKLALLAAAAGLSLIATGAQAEPPIRSAEDAFCRSEARAQVFSAPDPLNLGLHEIGRRIWASCMQRKAGGPAKKSQRRRRHR</sequence>
<dbReference type="EMBL" id="JACHOP010000010">
    <property type="protein sequence ID" value="MBB5758032.1"/>
    <property type="molecule type" value="Genomic_DNA"/>
</dbReference>
<dbReference type="RefSeq" id="WP_183570097.1">
    <property type="nucleotide sequence ID" value="NZ_JACHOP010000010.1"/>
</dbReference>
<gene>
    <name evidence="2" type="ORF">HNR00_002749</name>
</gene>